<dbReference type="Proteomes" id="UP000187941">
    <property type="component" value="Chromosome"/>
</dbReference>
<name>A0A1P9WZW1_9BACT</name>
<dbReference type="Gene3D" id="3.90.1570.10">
    <property type="entry name" value="tt1808, chain A"/>
    <property type="match status" value="1"/>
</dbReference>
<sequence>MTIAIDSPRRPVPKPKGRVPDRLIYEIMDGRPIYRKGYRDVLSGKKTIEEIIGASTLQSVIVAYLVIQIGIFIDDDAYFILTGESGVHIDHRNNLANDIAIYDQTVLTPAKISKKYADVPPLLAIEIDIDADVADLTETGYLYKKTRKLFAFGVQKIIWVLTDAQVVMIATPERIETVDWNTDVELMSGHAINIGAYLAKKGIRVE</sequence>
<evidence type="ECO:0000313" key="2">
    <source>
        <dbReference type="Proteomes" id="UP000187941"/>
    </source>
</evidence>
<dbReference type="OrthoDB" id="942191at2"/>
<evidence type="ECO:0000313" key="1">
    <source>
        <dbReference type="EMBL" id="AQG80875.1"/>
    </source>
</evidence>
<dbReference type="RefSeq" id="WP_077132326.1">
    <property type="nucleotide sequence ID" value="NZ_CP014263.1"/>
</dbReference>
<proteinExistence type="predicted"/>
<keyword evidence="2" id="KW-1185">Reference proteome</keyword>
<dbReference type="AlphaFoldDB" id="A0A1P9WZW1"/>
<gene>
    <name evidence="1" type="ORF">AWR27_17045</name>
</gene>
<dbReference type="InterPro" id="IPR012296">
    <property type="entry name" value="Nuclease_put_TT1808"/>
</dbReference>
<dbReference type="KEGG" id="smon:AWR27_17045"/>
<reference evidence="1 2" key="1">
    <citation type="submission" date="2016-01" db="EMBL/GenBank/DDBJ databases">
        <authorList>
            <person name="Oliw E.H."/>
        </authorList>
    </citation>
    <scope>NUCLEOTIDE SEQUENCE [LARGE SCALE GENOMIC DNA]</scope>
    <source>
        <strain evidence="1 2">DY10</strain>
    </source>
</reference>
<dbReference type="EMBL" id="CP014263">
    <property type="protein sequence ID" value="AQG80875.1"/>
    <property type="molecule type" value="Genomic_DNA"/>
</dbReference>
<protein>
    <submittedName>
        <fullName evidence="1">Uncharacterized protein</fullName>
    </submittedName>
</protein>
<organism evidence="1 2">
    <name type="scientific">Spirosoma montaniterrae</name>
    <dbReference type="NCBI Taxonomy" id="1178516"/>
    <lineage>
        <taxon>Bacteria</taxon>
        <taxon>Pseudomonadati</taxon>
        <taxon>Bacteroidota</taxon>
        <taxon>Cytophagia</taxon>
        <taxon>Cytophagales</taxon>
        <taxon>Cytophagaceae</taxon>
        <taxon>Spirosoma</taxon>
    </lineage>
</organism>
<accession>A0A1P9WZW1</accession>